<feature type="compositionally biased region" description="Polar residues" evidence="1">
    <location>
        <begin position="165"/>
        <end position="184"/>
    </location>
</feature>
<evidence type="ECO:0000313" key="4">
    <source>
        <dbReference type="RefSeq" id="XP_036725056.1"/>
    </source>
</evidence>
<accession>A0A8B8YVK0</accession>
<keyword evidence="2" id="KW-1185">Reference proteome</keyword>
<dbReference type="GeneID" id="118903742"/>
<proteinExistence type="predicted"/>
<dbReference type="KEGG" id="bmus:118903742"/>
<evidence type="ECO:0000313" key="3">
    <source>
        <dbReference type="RefSeq" id="XP_036725055.1"/>
    </source>
</evidence>
<dbReference type="Proteomes" id="UP000694857">
    <property type="component" value="Chromosome 11"/>
</dbReference>
<feature type="region of interest" description="Disordered" evidence="1">
    <location>
        <begin position="137"/>
        <end position="195"/>
    </location>
</feature>
<sequence>MDTRVKQLENTRSFKMFFNFKSSHSQLLYLYSCHTHYCESEDGLTEDRRRSQLRTLTEEEKGVGDPRNGKDGVQLLASLFAHTHQLTACPRVSAPPSGSPALFCASARKEERREGASTCISRLLACHCALPSSLLETPPPLPPRPPRPFPEDLPSGPLLPPGVQVSASPSDNCLVTSSKPQPLLSSHGRSHPCSRKGSKCLWSQEERQGNRQARCSVLCSDKLDLAPASQLLNMGRPQVSAVSSLTPEPANTARASAPAHTRTCSGFAEPVCPGACSPSRKLPLLLSSLPFLSSQMWAASVHQDPGNLPSHPDNIPSDRRWI</sequence>
<dbReference type="RefSeq" id="XP_036725056.1">
    <property type="nucleotide sequence ID" value="XM_036869161.1"/>
</dbReference>
<name>A0A8B8YVK0_BALMU</name>
<evidence type="ECO:0000313" key="2">
    <source>
        <dbReference type="Proteomes" id="UP000694857"/>
    </source>
</evidence>
<reference evidence="2" key="1">
    <citation type="submission" date="2024-06" db="UniProtKB">
        <authorList>
            <consortium name="RefSeq"/>
        </authorList>
    </citation>
    <scope>NUCLEOTIDE SEQUENCE [LARGE SCALE GENOMIC DNA]</scope>
    <source>
        <tissue evidence="3">Epidermis and Blubber</tissue>
    </source>
</reference>
<protein>
    <submittedName>
        <fullName evidence="3 4">Uncharacterized protein LOC118903742</fullName>
    </submittedName>
</protein>
<evidence type="ECO:0000256" key="1">
    <source>
        <dbReference type="SAM" id="MobiDB-lite"/>
    </source>
</evidence>
<dbReference type="AlphaFoldDB" id="A0A8B8YVK0"/>
<feature type="region of interest" description="Disordered" evidence="1">
    <location>
        <begin position="302"/>
        <end position="322"/>
    </location>
</feature>
<dbReference type="RefSeq" id="XP_036725055.1">
    <property type="nucleotide sequence ID" value="XM_036869160.1"/>
</dbReference>
<feature type="compositionally biased region" description="Pro residues" evidence="1">
    <location>
        <begin position="137"/>
        <end position="148"/>
    </location>
</feature>
<gene>
    <name evidence="3 4" type="primary">LOC118903742</name>
</gene>
<organism evidence="2 4">
    <name type="scientific">Balaenoptera musculus</name>
    <name type="common">Blue whale</name>
    <dbReference type="NCBI Taxonomy" id="9771"/>
    <lineage>
        <taxon>Eukaryota</taxon>
        <taxon>Metazoa</taxon>
        <taxon>Chordata</taxon>
        <taxon>Craniata</taxon>
        <taxon>Vertebrata</taxon>
        <taxon>Euteleostomi</taxon>
        <taxon>Mammalia</taxon>
        <taxon>Eutheria</taxon>
        <taxon>Laurasiatheria</taxon>
        <taxon>Artiodactyla</taxon>
        <taxon>Whippomorpha</taxon>
        <taxon>Cetacea</taxon>
        <taxon>Mysticeti</taxon>
        <taxon>Balaenopteridae</taxon>
        <taxon>Balaenoptera</taxon>
    </lineage>
</organism>
<reference evidence="4" key="2">
    <citation type="submission" date="2025-04" db="UniProtKB">
        <authorList>
            <consortium name="RefSeq"/>
        </authorList>
    </citation>
    <scope>IDENTIFICATION</scope>
    <source>
        <tissue evidence="4">Epidermis and Blubber</tissue>
    </source>
</reference>